<evidence type="ECO:0000256" key="1">
    <source>
        <dbReference type="SAM" id="SignalP"/>
    </source>
</evidence>
<accession>A0A1N6L6Y3</accession>
<evidence type="ECO:0000313" key="2">
    <source>
        <dbReference type="EMBL" id="SIO64523.1"/>
    </source>
</evidence>
<proteinExistence type="predicted"/>
<keyword evidence="3" id="KW-1185">Reference proteome</keyword>
<name>A0A1N6L6Y3_9BURK</name>
<dbReference type="Proteomes" id="UP000185151">
    <property type="component" value="Unassembled WGS sequence"/>
</dbReference>
<protein>
    <submittedName>
        <fullName evidence="2">Uncharacterized protein</fullName>
    </submittedName>
</protein>
<gene>
    <name evidence="2" type="ORF">SAMN05444165_6294</name>
</gene>
<reference evidence="2 3" key="1">
    <citation type="submission" date="2016-11" db="EMBL/GenBank/DDBJ databases">
        <authorList>
            <person name="Jaros S."/>
            <person name="Januszkiewicz K."/>
            <person name="Wedrychowicz H."/>
        </authorList>
    </citation>
    <scope>NUCLEOTIDE SEQUENCE [LARGE SCALE GENOMIC DNA]</scope>
    <source>
        <strain evidence="2 3">GAS95</strain>
    </source>
</reference>
<feature type="chain" id="PRO_5013360316" evidence="1">
    <location>
        <begin position="27"/>
        <end position="220"/>
    </location>
</feature>
<feature type="signal peptide" evidence="1">
    <location>
        <begin position="1"/>
        <end position="26"/>
    </location>
</feature>
<dbReference type="EMBL" id="FSRU01000002">
    <property type="protein sequence ID" value="SIO64523.1"/>
    <property type="molecule type" value="Genomic_DNA"/>
</dbReference>
<organism evidence="2 3">
    <name type="scientific">Paraburkholderia phenazinium</name>
    <dbReference type="NCBI Taxonomy" id="60549"/>
    <lineage>
        <taxon>Bacteria</taxon>
        <taxon>Pseudomonadati</taxon>
        <taxon>Pseudomonadota</taxon>
        <taxon>Betaproteobacteria</taxon>
        <taxon>Burkholderiales</taxon>
        <taxon>Burkholderiaceae</taxon>
        <taxon>Paraburkholderia</taxon>
    </lineage>
</organism>
<keyword evidence="1" id="KW-0732">Signal</keyword>
<sequence>MQTLFLPLAASLFSLLACASSIGAHADQLASVKYVESSHSVALVDANNGATQCALDRQIKNISPHLNWNKQVILLSDVDYVSVADVLACRGGKVSASRIPARVGFVVDVNLKKNIYLSLDAVSAGPLTFAATVARLGKTTPLADFQGMYMPGKRFEKIQEEGFDYDDSMPGRISPDGRYVSANGSMDCTDDSYPGIWDLQTRKKVVRPDGCEQLFTNGDD</sequence>
<dbReference type="AlphaFoldDB" id="A0A1N6L6Y3"/>
<evidence type="ECO:0000313" key="3">
    <source>
        <dbReference type="Proteomes" id="UP000185151"/>
    </source>
</evidence>